<dbReference type="InterPro" id="IPR011990">
    <property type="entry name" value="TPR-like_helical_dom_sf"/>
</dbReference>
<dbReference type="STRING" id="143223.SAMN05878281_0240"/>
<comment type="similarity">
    <text evidence="2">Belongs to the SusD family.</text>
</comment>
<dbReference type="GO" id="GO:0009279">
    <property type="term" value="C:cell outer membrane"/>
    <property type="evidence" value="ECO:0007669"/>
    <property type="project" value="UniProtKB-SubCell"/>
</dbReference>
<sequence length="523" mass="58954">MKNYNIFYLLIIVLFTTGCEDFLEETPVDEIALDQYFTEPEHARDAVNALYRTGAMQLYPGDIYAGTRIMFGPYVSGFVDNDYKGQEVHVGYAQELTYDETNLSLYFNGMWSDMYLGISRANTAIKYIPEVEGLSEGERSQYLAEAHYFRALNYFYLVRFFGGVPLITKPYESLGDLELERSSPGAIYELIIEDLNFAVNGLSSSTIPNNNGRITKGVAQTVLADAYLTRSGEAGDGDYYSEAAEAARNVINSGVYNLTQHSFNSNNELAENGSAYNKIKNSKLPENEFIYYYEYQIGIANSPYPAYSYPVSLSPEVSYAIVNNAYRPTTDLLNSYKEGLDLRIQEKQYFHSSDILPNGEEVEFQTAPHMWKDEEALYETALGDNATPIYTYSNVLLIAAEAIAKSEGVTAEAVDYLAQVRGRAYWQEDPEAIRGSLLNLSEEEFVDEVLKERVRELVFEFTIWFDIIRTGKFPRSANGEINFVDVVGATNNFGGTITETDLLFPIPELEMQRNPALTQNPGY</sequence>
<evidence type="ECO:0000256" key="2">
    <source>
        <dbReference type="ARBA" id="ARBA00006275"/>
    </source>
</evidence>
<evidence type="ECO:0000256" key="5">
    <source>
        <dbReference type="ARBA" id="ARBA00023237"/>
    </source>
</evidence>
<dbReference type="CDD" id="cd08977">
    <property type="entry name" value="SusD"/>
    <property type="match status" value="1"/>
</dbReference>
<keyword evidence="9" id="KW-1185">Reference proteome</keyword>
<evidence type="ECO:0000256" key="4">
    <source>
        <dbReference type="ARBA" id="ARBA00023136"/>
    </source>
</evidence>
<proteinExistence type="inferred from homology"/>
<evidence type="ECO:0000259" key="7">
    <source>
        <dbReference type="Pfam" id="PF14322"/>
    </source>
</evidence>
<keyword evidence="5" id="KW-0998">Cell outer membrane</keyword>
<dbReference type="EMBL" id="LT670848">
    <property type="protein sequence ID" value="SHM30838.1"/>
    <property type="molecule type" value="Genomic_DNA"/>
</dbReference>
<dbReference type="PROSITE" id="PS51257">
    <property type="entry name" value="PROKAR_LIPOPROTEIN"/>
    <property type="match status" value="1"/>
</dbReference>
<keyword evidence="3" id="KW-0732">Signal</keyword>
<dbReference type="InterPro" id="IPR033985">
    <property type="entry name" value="SusD-like_N"/>
</dbReference>
<keyword evidence="4" id="KW-0472">Membrane</keyword>
<evidence type="ECO:0000259" key="6">
    <source>
        <dbReference type="Pfam" id="PF07980"/>
    </source>
</evidence>
<dbReference type="Pfam" id="PF14322">
    <property type="entry name" value="SusD-like_3"/>
    <property type="match status" value="1"/>
</dbReference>
<dbReference type="InterPro" id="IPR012944">
    <property type="entry name" value="SusD_RagB_dom"/>
</dbReference>
<dbReference type="OrthoDB" id="5694214at2"/>
<feature type="domain" description="RagB/SusD" evidence="6">
    <location>
        <begin position="369"/>
        <end position="523"/>
    </location>
</feature>
<reference evidence="9" key="1">
    <citation type="submission" date="2016-11" db="EMBL/GenBank/DDBJ databases">
        <authorList>
            <person name="Varghese N."/>
            <person name="Submissions S."/>
        </authorList>
    </citation>
    <scope>NUCLEOTIDE SEQUENCE [LARGE SCALE GENOMIC DNA]</scope>
    <source>
        <strain evidence="9">ACAM 48</strain>
    </source>
</reference>
<evidence type="ECO:0000313" key="9">
    <source>
        <dbReference type="Proteomes" id="UP000190235"/>
    </source>
</evidence>
<dbReference type="SUPFAM" id="SSF48452">
    <property type="entry name" value="TPR-like"/>
    <property type="match status" value="1"/>
</dbReference>
<comment type="subcellular location">
    <subcellularLocation>
        <location evidence="1">Cell outer membrane</location>
    </subcellularLocation>
</comment>
<organism evidence="8 9">
    <name type="scientific">Salegentibacter salegens</name>
    <dbReference type="NCBI Taxonomy" id="143223"/>
    <lineage>
        <taxon>Bacteria</taxon>
        <taxon>Pseudomonadati</taxon>
        <taxon>Bacteroidota</taxon>
        <taxon>Flavobacteriia</taxon>
        <taxon>Flavobacteriales</taxon>
        <taxon>Flavobacteriaceae</taxon>
        <taxon>Salegentibacter</taxon>
    </lineage>
</organism>
<dbReference type="Proteomes" id="UP000190235">
    <property type="component" value="Chromosome I"/>
</dbReference>
<dbReference type="Pfam" id="PF07980">
    <property type="entry name" value="SusD_RagB"/>
    <property type="match status" value="1"/>
</dbReference>
<dbReference type="RefSeq" id="WP_079733605.1">
    <property type="nucleotide sequence ID" value="NZ_LT670848.1"/>
</dbReference>
<dbReference type="Gene3D" id="1.25.40.390">
    <property type="match status" value="1"/>
</dbReference>
<gene>
    <name evidence="8" type="ORF">SAMN05878281_0240</name>
</gene>
<dbReference type="AlphaFoldDB" id="A0A1M7HR11"/>
<protein>
    <submittedName>
        <fullName evidence="8">Starch-binding associating with outer membrane</fullName>
    </submittedName>
</protein>
<feature type="domain" description="SusD-like N-terminal" evidence="7">
    <location>
        <begin position="92"/>
        <end position="228"/>
    </location>
</feature>
<evidence type="ECO:0000256" key="3">
    <source>
        <dbReference type="ARBA" id="ARBA00022729"/>
    </source>
</evidence>
<evidence type="ECO:0000256" key="1">
    <source>
        <dbReference type="ARBA" id="ARBA00004442"/>
    </source>
</evidence>
<accession>A0A1M7HR11</accession>
<evidence type="ECO:0000313" key="8">
    <source>
        <dbReference type="EMBL" id="SHM30838.1"/>
    </source>
</evidence>
<name>A0A1M7HR11_9FLAO</name>